<feature type="compositionally biased region" description="Low complexity" evidence="1">
    <location>
        <begin position="337"/>
        <end position="348"/>
    </location>
</feature>
<keyword evidence="3" id="KW-1185">Reference proteome</keyword>
<feature type="region of interest" description="Disordered" evidence="1">
    <location>
        <begin position="329"/>
        <end position="348"/>
    </location>
</feature>
<gene>
    <name evidence="2" type="ORF">GCM10023196_029600</name>
</gene>
<sequence>MAGQDGLRASAARDKDFVGLDTAAMAELIQQMTSASNAITAWLRTNAALPPSVPRTGLRQAAAVESWVRAQPGMLGRRRAYAIAHLSKGAANMPRVGVGRLGGRPGRTTPAGAGHAVGHFPDAHAATRAGAADGAAIHAALGAHRPIPADVWKRLSADADDPDYAKGLYSRLGPAGSADLIAAALGHEARLAAVRESLGLASHHLRMDEKWLRELLDEASRKGVHDDVVHVLEHSGLDRRAKVALGHIGLTHLAAIPPGHRFPTPRPPHEAMVRAAATDPEAAAELYARHSETVHRALAACPGSTALQRLAGHATTAHATTGHTAAVHPADAHHAAADAQAAANATDHVTTAHTTDVEAGRHA</sequence>
<organism evidence="2 3">
    <name type="scientific">Actinoallomurus vinaceus</name>
    <dbReference type="NCBI Taxonomy" id="1080074"/>
    <lineage>
        <taxon>Bacteria</taxon>
        <taxon>Bacillati</taxon>
        <taxon>Actinomycetota</taxon>
        <taxon>Actinomycetes</taxon>
        <taxon>Streptosporangiales</taxon>
        <taxon>Thermomonosporaceae</taxon>
        <taxon>Actinoallomurus</taxon>
    </lineage>
</organism>
<dbReference type="Proteomes" id="UP001501442">
    <property type="component" value="Unassembled WGS sequence"/>
</dbReference>
<reference evidence="3" key="1">
    <citation type="journal article" date="2019" name="Int. J. Syst. Evol. Microbiol.">
        <title>The Global Catalogue of Microorganisms (GCM) 10K type strain sequencing project: providing services to taxonomists for standard genome sequencing and annotation.</title>
        <authorList>
            <consortium name="The Broad Institute Genomics Platform"/>
            <consortium name="The Broad Institute Genome Sequencing Center for Infectious Disease"/>
            <person name="Wu L."/>
            <person name="Ma J."/>
        </authorList>
    </citation>
    <scope>NUCLEOTIDE SEQUENCE [LARGE SCALE GENOMIC DNA]</scope>
    <source>
        <strain evidence="3">JCM 17939</strain>
    </source>
</reference>
<evidence type="ECO:0008006" key="4">
    <source>
        <dbReference type="Google" id="ProtNLM"/>
    </source>
</evidence>
<evidence type="ECO:0000313" key="3">
    <source>
        <dbReference type="Proteomes" id="UP001501442"/>
    </source>
</evidence>
<name>A0ABP8U9X4_9ACTN</name>
<dbReference type="EMBL" id="BAABHK010000003">
    <property type="protein sequence ID" value="GAA4625447.1"/>
    <property type="molecule type" value="Genomic_DNA"/>
</dbReference>
<evidence type="ECO:0000256" key="1">
    <source>
        <dbReference type="SAM" id="MobiDB-lite"/>
    </source>
</evidence>
<accession>A0ABP8U9X4</accession>
<comment type="caution">
    <text evidence="2">The sequence shown here is derived from an EMBL/GenBank/DDBJ whole genome shotgun (WGS) entry which is preliminary data.</text>
</comment>
<protein>
    <recommendedName>
        <fullName evidence="4">DUF222 domain-containing protein</fullName>
    </recommendedName>
</protein>
<proteinExistence type="predicted"/>
<evidence type="ECO:0000313" key="2">
    <source>
        <dbReference type="EMBL" id="GAA4625447.1"/>
    </source>
</evidence>